<keyword evidence="8" id="KW-1185">Reference proteome</keyword>
<dbReference type="InterPro" id="IPR019734">
    <property type="entry name" value="TPR_rpt"/>
</dbReference>
<dbReference type="InterPro" id="IPR011990">
    <property type="entry name" value="TPR-like_helical_dom_sf"/>
</dbReference>
<dbReference type="SUPFAM" id="SSF48452">
    <property type="entry name" value="TPR-like"/>
    <property type="match status" value="1"/>
</dbReference>
<dbReference type="GO" id="GO:0009279">
    <property type="term" value="C:cell outer membrane"/>
    <property type="evidence" value="ECO:0007669"/>
    <property type="project" value="UniProtKB-SubCell"/>
</dbReference>
<dbReference type="Pfam" id="PF00691">
    <property type="entry name" value="OmpA"/>
    <property type="match status" value="1"/>
</dbReference>
<feature type="domain" description="OmpA-like" evidence="6">
    <location>
        <begin position="549"/>
        <end position="662"/>
    </location>
</feature>
<reference evidence="7 8" key="1">
    <citation type="submission" date="2020-08" db="EMBL/GenBank/DDBJ databases">
        <title>Genomic Encyclopedia of Type Strains, Phase IV (KMG-IV): sequencing the most valuable type-strain genomes for metagenomic binning, comparative biology and taxonomic classification.</title>
        <authorList>
            <person name="Goeker M."/>
        </authorList>
    </citation>
    <scope>NUCLEOTIDE SEQUENCE [LARGE SCALE GENOMIC DNA]</scope>
    <source>
        <strain evidence="7 8">DSM 17976</strain>
    </source>
</reference>
<keyword evidence="2 5" id="KW-0472">Membrane</keyword>
<sequence length="662" mass="74295">MARLLANAQIHGYTVGIGGDLSVVGVKVSTFYFFFYSLLVSPSVLAQNGRISASARKLYDSAERLLPFDREQALKLYKKTIETDSFFAAPYMRIGQLLFDSKETKEDAYPYFEKAIKHDSNERAFLIIYEILGKRYLQKGDYSKAETYFKGYLRLSPQPKSSAHRSVLRYLKQCEYAQYHLPSTKQGKHQRLSSPINKALAQSYPVLTADLQTLIYTHNNGDEDIFVSKRTAQGWTNPKSISGQINKATNEGTCSISSDGNVLVFTACHRKTNIGKCDLYISYKTGNVWSEPINLGPMVNSQGWQSQPALSADGTVLYFSSDRQGGLGGKDIWCTSLNTFGEWRVPVNLGAQINTEFDEISPFIHSNNQTLFFASDGWPSVGGFDIFISKKEYAGWTTPQNLGFPLNDFADQMGFYITPDCQEAFYSYHDRSVPSENGAVVSSLCHYSLPDSLKQLCPAMTFVKGRVVDSETKRPLKATIGVLEKEEQIATFHSDDSTGVFLFVVSPQTKTQVEVKRKNYLSQHFNLRLAADSSFQNGTWEILLTPIKVDSNVVLQHTLFTKNSSVLVVAPYSALEHLAEYLKQNVATQLVIEGHTDDVGTAEANYTLSVQRAESVKRYLLEKGIEEQRLRVKGYGKSRPLVQHGSEQARQQNRRVECKIVQ</sequence>
<name>A0A7W6ER09_9BACT</name>
<dbReference type="PANTHER" id="PTHR30329">
    <property type="entry name" value="STATOR ELEMENT OF FLAGELLAR MOTOR COMPLEX"/>
    <property type="match status" value="1"/>
</dbReference>
<accession>A0A7W6ER09</accession>
<evidence type="ECO:0000256" key="2">
    <source>
        <dbReference type="ARBA" id="ARBA00023136"/>
    </source>
</evidence>
<dbReference type="SUPFAM" id="SSF82171">
    <property type="entry name" value="DPP6 N-terminal domain-like"/>
    <property type="match status" value="1"/>
</dbReference>
<organism evidence="7 8">
    <name type="scientific">Runella defluvii</name>
    <dbReference type="NCBI Taxonomy" id="370973"/>
    <lineage>
        <taxon>Bacteria</taxon>
        <taxon>Pseudomonadati</taxon>
        <taxon>Bacteroidota</taxon>
        <taxon>Cytophagia</taxon>
        <taxon>Cytophagales</taxon>
        <taxon>Spirosomataceae</taxon>
        <taxon>Runella</taxon>
    </lineage>
</organism>
<evidence type="ECO:0000256" key="5">
    <source>
        <dbReference type="PROSITE-ProRule" id="PRU00473"/>
    </source>
</evidence>
<comment type="caution">
    <text evidence="7">The sequence shown here is derived from an EMBL/GenBank/DDBJ whole genome shotgun (WGS) entry which is preliminary data.</text>
</comment>
<evidence type="ECO:0000256" key="4">
    <source>
        <dbReference type="PROSITE-ProRule" id="PRU00339"/>
    </source>
</evidence>
<evidence type="ECO:0000256" key="1">
    <source>
        <dbReference type="ARBA" id="ARBA00004442"/>
    </source>
</evidence>
<dbReference type="AlphaFoldDB" id="A0A7W6ER09"/>
<gene>
    <name evidence="7" type="ORF">FHS57_003059</name>
</gene>
<keyword evidence="3" id="KW-0998">Cell outer membrane</keyword>
<evidence type="ECO:0000313" key="8">
    <source>
        <dbReference type="Proteomes" id="UP000541352"/>
    </source>
</evidence>
<dbReference type="InterPro" id="IPR050330">
    <property type="entry name" value="Bact_OuterMem_StrucFunc"/>
</dbReference>
<comment type="subcellular location">
    <subcellularLocation>
        <location evidence="1">Cell outer membrane</location>
    </subcellularLocation>
</comment>
<evidence type="ECO:0000313" key="7">
    <source>
        <dbReference type="EMBL" id="MBB3839053.1"/>
    </source>
</evidence>
<dbReference type="InterPro" id="IPR006665">
    <property type="entry name" value="OmpA-like"/>
</dbReference>
<dbReference type="PROSITE" id="PS51123">
    <property type="entry name" value="OMPA_2"/>
    <property type="match status" value="1"/>
</dbReference>
<dbReference type="InterPro" id="IPR011659">
    <property type="entry name" value="WD40"/>
</dbReference>
<dbReference type="SUPFAM" id="SSF103088">
    <property type="entry name" value="OmpA-like"/>
    <property type="match status" value="1"/>
</dbReference>
<dbReference type="PROSITE" id="PS50005">
    <property type="entry name" value="TPR"/>
    <property type="match status" value="1"/>
</dbReference>
<dbReference type="InterPro" id="IPR011042">
    <property type="entry name" value="6-blade_b-propeller_TolB-like"/>
</dbReference>
<evidence type="ECO:0000256" key="3">
    <source>
        <dbReference type="ARBA" id="ARBA00023237"/>
    </source>
</evidence>
<evidence type="ECO:0000259" key="6">
    <source>
        <dbReference type="PROSITE" id="PS51123"/>
    </source>
</evidence>
<keyword evidence="4" id="KW-0802">TPR repeat</keyword>
<proteinExistence type="predicted"/>
<dbReference type="RefSeq" id="WP_183975011.1">
    <property type="nucleotide sequence ID" value="NZ_JACIBY010000006.1"/>
</dbReference>
<feature type="repeat" description="TPR" evidence="4">
    <location>
        <begin position="126"/>
        <end position="159"/>
    </location>
</feature>
<dbReference type="PANTHER" id="PTHR30329:SF21">
    <property type="entry name" value="LIPOPROTEIN YIAD-RELATED"/>
    <property type="match status" value="1"/>
</dbReference>
<dbReference type="Gene3D" id="1.25.40.10">
    <property type="entry name" value="Tetratricopeptide repeat domain"/>
    <property type="match status" value="1"/>
</dbReference>
<dbReference type="CDD" id="cd07185">
    <property type="entry name" value="OmpA_C-like"/>
    <property type="match status" value="1"/>
</dbReference>
<dbReference type="Pfam" id="PF07676">
    <property type="entry name" value="PD40"/>
    <property type="match status" value="2"/>
</dbReference>
<dbReference type="Proteomes" id="UP000541352">
    <property type="component" value="Unassembled WGS sequence"/>
</dbReference>
<dbReference type="PRINTS" id="PR01021">
    <property type="entry name" value="OMPADOMAIN"/>
</dbReference>
<dbReference type="InterPro" id="IPR006664">
    <property type="entry name" value="OMP_bac"/>
</dbReference>
<dbReference type="InterPro" id="IPR036737">
    <property type="entry name" value="OmpA-like_sf"/>
</dbReference>
<dbReference type="Gene3D" id="2.120.10.30">
    <property type="entry name" value="TolB, C-terminal domain"/>
    <property type="match status" value="1"/>
</dbReference>
<protein>
    <submittedName>
        <fullName evidence="7">Outer membrane protein OmpA-like peptidoglycan-associated protein</fullName>
    </submittedName>
</protein>
<dbReference type="Gene3D" id="3.30.1330.60">
    <property type="entry name" value="OmpA-like domain"/>
    <property type="match status" value="1"/>
</dbReference>
<dbReference type="EMBL" id="JACIBY010000006">
    <property type="protein sequence ID" value="MBB3839053.1"/>
    <property type="molecule type" value="Genomic_DNA"/>
</dbReference>